<sequence>MLYENEVDQHVQEHFVWRFEVREGQSQYQGLMYSVHGFIQEVSDLFNFHFFHSHNFLSLPPTLNCCPIQLQPPSAIRCPASTHHVNPATALIRLSLTEWHVHGVYTPLVQQHPCFLTLHFLLHASLRRSKLLAATCLAALVTCISK</sequence>
<evidence type="ECO:0000313" key="1">
    <source>
        <dbReference type="EMBL" id="CDH48269.1"/>
    </source>
</evidence>
<gene>
    <name evidence="1" type="ORF">LCOR_00066.1</name>
</gene>
<comment type="caution">
    <text evidence="1">The sequence shown here is derived from an EMBL/GenBank/DDBJ whole genome shotgun (WGS) entry which is preliminary data.</text>
</comment>
<keyword evidence="2" id="KW-1185">Reference proteome</keyword>
<evidence type="ECO:0000313" key="2">
    <source>
        <dbReference type="Proteomes" id="UP000027586"/>
    </source>
</evidence>
<accession>A0A068RE79</accession>
<dbReference type="EMBL" id="CBTN010000001">
    <property type="protein sequence ID" value="CDH48269.1"/>
    <property type="molecule type" value="Genomic_DNA"/>
</dbReference>
<organism evidence="1 2">
    <name type="scientific">Lichtheimia corymbifera JMRC:FSU:9682</name>
    <dbReference type="NCBI Taxonomy" id="1263082"/>
    <lineage>
        <taxon>Eukaryota</taxon>
        <taxon>Fungi</taxon>
        <taxon>Fungi incertae sedis</taxon>
        <taxon>Mucoromycota</taxon>
        <taxon>Mucoromycotina</taxon>
        <taxon>Mucoromycetes</taxon>
        <taxon>Mucorales</taxon>
        <taxon>Lichtheimiaceae</taxon>
        <taxon>Lichtheimia</taxon>
    </lineage>
</organism>
<name>A0A068RE79_9FUNG</name>
<protein>
    <submittedName>
        <fullName evidence="1">Uncharacterized protein</fullName>
    </submittedName>
</protein>
<dbReference type="Proteomes" id="UP000027586">
    <property type="component" value="Unassembled WGS sequence"/>
</dbReference>
<reference evidence="1" key="1">
    <citation type="submission" date="2013-08" db="EMBL/GenBank/DDBJ databases">
        <title>Gene expansion shapes genome architecture in the human pathogen Lichtheimia corymbifera: an evolutionary genomics analysis in the ancient terrestrial Mucorales (Mucoromycotina).</title>
        <authorList>
            <person name="Schwartze V.U."/>
            <person name="Winter S."/>
            <person name="Shelest E."/>
            <person name="Marcet-Houben M."/>
            <person name="Horn F."/>
            <person name="Wehner S."/>
            <person name="Hoffmann K."/>
            <person name="Riege K."/>
            <person name="Sammeth M."/>
            <person name="Nowrousian M."/>
            <person name="Valiante V."/>
            <person name="Linde J."/>
            <person name="Jacobsen I.D."/>
            <person name="Marz M."/>
            <person name="Brakhage A.A."/>
            <person name="Gabaldon T."/>
            <person name="Bocker S."/>
            <person name="Voigt K."/>
        </authorList>
    </citation>
    <scope>NUCLEOTIDE SEQUENCE [LARGE SCALE GENOMIC DNA]</scope>
    <source>
        <strain evidence="1">FSU 9682</strain>
    </source>
</reference>
<proteinExistence type="predicted"/>
<dbReference type="VEuPathDB" id="FungiDB:LCOR_00066.1"/>
<dbReference type="AlphaFoldDB" id="A0A068RE79"/>